<dbReference type="Pfam" id="PF14199">
    <property type="entry name" value="DUF4317"/>
    <property type="match status" value="1"/>
</dbReference>
<protein>
    <submittedName>
        <fullName evidence="1">DUF4317 family protein</fullName>
    </submittedName>
</protein>
<dbReference type="Proteomes" id="UP000260655">
    <property type="component" value="Unassembled WGS sequence"/>
</dbReference>
<dbReference type="EMBL" id="QSOV01000012">
    <property type="protein sequence ID" value="RGJ22200.1"/>
    <property type="molecule type" value="Genomic_DNA"/>
</dbReference>
<proteinExistence type="predicted"/>
<accession>A0A3E4GNR6</accession>
<evidence type="ECO:0000313" key="1">
    <source>
        <dbReference type="EMBL" id="RGJ22200.1"/>
    </source>
</evidence>
<sequence>MNKKEVAEIKKLFKPEMCNLTRICGCYVDSEKQKVSETKEAFLSIPEEEMFKYFDVFKKNLSGKIGKNLLNLKYETSTYLPGQDLLLGLKDSKLTDDSLVEEFFDKIISSYYYVGNYYIILAHGIYDIPGKASDGTTMHDASDEVYDYLICSICSVDLAKPGLSYQTENSRFEERTRDWVMGMPMHGFLWPSFSDRTENIHEALLYTKKTADIQEDFITNSLGTMIPQTSDEQEQAFKDLFSSAKNVSFEQIQSIREEISELEEAQDTPVELDPVSLKKIFEKNEITLSEPPKSTLLSSNISGSTKVKTVAATLTTDEPLDIKTIDGKKYIILPVEGAEINGIPVNQ</sequence>
<reference evidence="1 2" key="1">
    <citation type="submission" date="2018-08" db="EMBL/GenBank/DDBJ databases">
        <title>A genome reference for cultivated species of the human gut microbiota.</title>
        <authorList>
            <person name="Zou Y."/>
            <person name="Xue W."/>
            <person name="Luo G."/>
        </authorList>
    </citation>
    <scope>NUCLEOTIDE SEQUENCE [LARGE SCALE GENOMIC DNA]</scope>
    <source>
        <strain evidence="1 2">TM07-19</strain>
    </source>
</reference>
<comment type="caution">
    <text evidence="1">The sequence shown here is derived from an EMBL/GenBank/DDBJ whole genome shotgun (WGS) entry which is preliminary data.</text>
</comment>
<name>A0A3E4GNR6_9FIRM</name>
<organism evidence="1 2">
    <name type="scientific">Coprococcus comes</name>
    <dbReference type="NCBI Taxonomy" id="410072"/>
    <lineage>
        <taxon>Bacteria</taxon>
        <taxon>Bacillati</taxon>
        <taxon>Bacillota</taxon>
        <taxon>Clostridia</taxon>
        <taxon>Lachnospirales</taxon>
        <taxon>Lachnospiraceae</taxon>
        <taxon>Coprococcus</taxon>
    </lineage>
</organism>
<dbReference type="InterPro" id="IPR025466">
    <property type="entry name" value="DUF4317"/>
</dbReference>
<dbReference type="RefSeq" id="WP_117558313.1">
    <property type="nucleotide sequence ID" value="NZ_QSOV01000012.1"/>
</dbReference>
<dbReference type="AlphaFoldDB" id="A0A3E4GNR6"/>
<evidence type="ECO:0000313" key="2">
    <source>
        <dbReference type="Proteomes" id="UP000260655"/>
    </source>
</evidence>
<gene>
    <name evidence="1" type="ORF">DXD67_10965</name>
</gene>